<protein>
    <recommendedName>
        <fullName evidence="17">Integrin beta</fullName>
    </recommendedName>
</protein>
<evidence type="ECO:0000256" key="2">
    <source>
        <dbReference type="ARBA" id="ARBA00007449"/>
    </source>
</evidence>
<feature type="transmembrane region" description="Helical" evidence="18">
    <location>
        <begin position="356"/>
        <end position="378"/>
    </location>
</feature>
<comment type="similarity">
    <text evidence="2 17">Belongs to the integrin beta chain family.</text>
</comment>
<keyword evidence="12 18" id="KW-1133">Transmembrane helix</keyword>
<dbReference type="Gene3D" id="3.40.50.410">
    <property type="entry name" value="von Willebrand factor, type A domain"/>
    <property type="match status" value="1"/>
</dbReference>
<dbReference type="PANTHER" id="PTHR10082:SF25">
    <property type="entry name" value="INTEGRIN BETA-3"/>
    <property type="match status" value="1"/>
</dbReference>
<proteinExistence type="inferred from homology"/>
<dbReference type="Proteomes" id="UP000830375">
    <property type="component" value="Unassembled WGS sequence"/>
</dbReference>
<dbReference type="InterPro" id="IPR015812">
    <property type="entry name" value="Integrin_bsu"/>
</dbReference>
<reference evidence="22 23" key="1">
    <citation type="submission" date="2022-01" db="EMBL/GenBank/DDBJ databases">
        <title>A high-quality chromosome-level genome assembly of rohu carp, Labeo rohita.</title>
        <authorList>
            <person name="Arick M.A. II"/>
            <person name="Hsu C.-Y."/>
            <person name="Magbanua Z."/>
            <person name="Pechanova O."/>
            <person name="Grover C."/>
            <person name="Miller E."/>
            <person name="Thrash A."/>
            <person name="Ezzel L."/>
            <person name="Alam S."/>
            <person name="Benzie J."/>
            <person name="Hamilton M."/>
            <person name="Karsi A."/>
            <person name="Lawrence M.L."/>
            <person name="Peterson D.G."/>
        </authorList>
    </citation>
    <scope>NUCLEOTIDE SEQUENCE [LARGE SCALE GENOMIC DNA]</scope>
    <source>
        <strain evidence="23">BAU-BD-2019</strain>
        <tissue evidence="22">Blood</tissue>
    </source>
</reference>
<dbReference type="InterPro" id="IPR014836">
    <property type="entry name" value="Integrin_bsu_cyt_dom"/>
</dbReference>
<keyword evidence="23" id="KW-1185">Reference proteome</keyword>
<sequence>MITDKLSENNINLIFAVTSHVVPLYRNYSELIPGSAVGTLSRDSGNVVQLILDAYAKIRSKVELELLGVPDELSLFINATCLDGQVSFSIEAKLHGCPKEKSRTFMVKPVGFKDTLHVTVDFACECDCQQSSTPTSASCHYGNGTLECGVCLCDQGRLGSRCECSEGEYNPTQQDRCSPDPATPICNGRGDCVCGQCTCRSTDFGKVWGPYCECDDFSCLRSKGQICSDACIVSGGMLCSGRGHCVCGVCECTQQGAYGSTCEKCPTCPDACTIKKECVECKHYKRGDLYEKNCNHVCRDEIVPVDELVFHETNSVNCSYKDEDDCVQNFQYYEDASGKSFLYLVKEPDCPKGADVLVVTLSVVGAILLLGLAALLVWKLLITIHDRHEFAKFEEEKARAKWEAANNPLYKGATSTFQNVTYRGS</sequence>
<evidence type="ECO:0000256" key="18">
    <source>
        <dbReference type="SAM" id="Phobius"/>
    </source>
</evidence>
<evidence type="ECO:0000256" key="6">
    <source>
        <dbReference type="ARBA" id="ARBA00022723"/>
    </source>
</evidence>
<dbReference type="InterPro" id="IPR036465">
    <property type="entry name" value="vWFA_dom_sf"/>
</dbReference>
<dbReference type="SUPFAM" id="SSF69687">
    <property type="entry name" value="Integrin beta tail domain"/>
    <property type="match status" value="1"/>
</dbReference>
<keyword evidence="3" id="KW-1003">Cell membrane</keyword>
<dbReference type="InterPro" id="IPR032695">
    <property type="entry name" value="Integrin_dom_sf"/>
</dbReference>
<dbReference type="Pfam" id="PF18372">
    <property type="entry name" value="I-EGF_1"/>
    <property type="match status" value="1"/>
</dbReference>
<keyword evidence="10" id="KW-0460">Magnesium</keyword>
<dbReference type="InterPro" id="IPR036349">
    <property type="entry name" value="Integrin_bsu_tail_dom_sf"/>
</dbReference>
<keyword evidence="8" id="KW-0677">Repeat</keyword>
<evidence type="ECO:0000259" key="19">
    <source>
        <dbReference type="SMART" id="SM00187"/>
    </source>
</evidence>
<dbReference type="InterPro" id="IPR057073">
    <property type="entry name" value="EGF_integrin_2"/>
</dbReference>
<dbReference type="InterPro" id="IPR040622">
    <property type="entry name" value="EGF_integrin_1"/>
</dbReference>
<keyword evidence="14 18" id="KW-0472">Membrane</keyword>
<dbReference type="Gene3D" id="2.60.40.1510">
    <property type="entry name" value="ntegrin, alpha v. Chain A, domain 3"/>
    <property type="match status" value="1"/>
</dbReference>
<feature type="domain" description="Integrin beta subunit cytoplasmic" evidence="20">
    <location>
        <begin position="379"/>
        <end position="425"/>
    </location>
</feature>
<comment type="subcellular location">
    <subcellularLocation>
        <location evidence="1 17">Cell membrane</location>
        <topology evidence="1 17">Single-pass type I membrane protein</topology>
    </subcellularLocation>
</comment>
<dbReference type="Gene3D" id="1.20.5.100">
    <property type="entry name" value="Cytochrome c1, transmembrane anchor, C-terminal"/>
    <property type="match status" value="1"/>
</dbReference>
<dbReference type="GO" id="GO:0007229">
    <property type="term" value="P:integrin-mediated signaling pathway"/>
    <property type="evidence" value="ECO:0007669"/>
    <property type="project" value="UniProtKB-KW"/>
</dbReference>
<evidence type="ECO:0000256" key="9">
    <source>
        <dbReference type="ARBA" id="ARBA00022837"/>
    </source>
</evidence>
<dbReference type="Gene3D" id="2.10.25.10">
    <property type="entry name" value="Laminin"/>
    <property type="match status" value="3"/>
</dbReference>
<evidence type="ECO:0000313" key="22">
    <source>
        <dbReference type="EMBL" id="KAI2666420.1"/>
    </source>
</evidence>
<evidence type="ECO:0000256" key="4">
    <source>
        <dbReference type="ARBA" id="ARBA00022536"/>
    </source>
</evidence>
<evidence type="ECO:0000259" key="21">
    <source>
        <dbReference type="SMART" id="SM01242"/>
    </source>
</evidence>
<evidence type="ECO:0000256" key="11">
    <source>
        <dbReference type="ARBA" id="ARBA00022889"/>
    </source>
</evidence>
<dbReference type="Pfam" id="PF23105">
    <property type="entry name" value="EGF_integrin"/>
    <property type="match status" value="1"/>
</dbReference>
<dbReference type="Pfam" id="PF08725">
    <property type="entry name" value="Integrin_b_cyt"/>
    <property type="match status" value="1"/>
</dbReference>
<dbReference type="PANTHER" id="PTHR10082">
    <property type="entry name" value="INTEGRIN BETA SUBUNIT"/>
    <property type="match status" value="1"/>
</dbReference>
<dbReference type="SUPFAM" id="SSF53300">
    <property type="entry name" value="vWA-like"/>
    <property type="match status" value="1"/>
</dbReference>
<keyword evidence="15" id="KW-1015">Disulfide bond</keyword>
<dbReference type="SMART" id="SM01241">
    <property type="entry name" value="Integrin_b_cyt"/>
    <property type="match status" value="1"/>
</dbReference>
<comment type="caution">
    <text evidence="22">The sequence shown here is derived from an EMBL/GenBank/DDBJ whole genome shotgun (WGS) entry which is preliminary data.</text>
</comment>
<evidence type="ECO:0000256" key="1">
    <source>
        <dbReference type="ARBA" id="ARBA00004251"/>
    </source>
</evidence>
<evidence type="ECO:0000259" key="20">
    <source>
        <dbReference type="SMART" id="SM01241"/>
    </source>
</evidence>
<feature type="domain" description="Integrin beta subunit tail" evidence="21">
    <location>
        <begin position="272"/>
        <end position="355"/>
    </location>
</feature>
<dbReference type="EMBL" id="JACTAM010000003">
    <property type="protein sequence ID" value="KAI2666420.1"/>
    <property type="molecule type" value="Genomic_DNA"/>
</dbReference>
<evidence type="ECO:0000256" key="3">
    <source>
        <dbReference type="ARBA" id="ARBA00022475"/>
    </source>
</evidence>
<dbReference type="PROSITE" id="PS00243">
    <property type="entry name" value="I_EGF_1"/>
    <property type="match status" value="1"/>
</dbReference>
<dbReference type="PRINTS" id="PR01186">
    <property type="entry name" value="INTEGRINB"/>
</dbReference>
<evidence type="ECO:0000256" key="15">
    <source>
        <dbReference type="ARBA" id="ARBA00023157"/>
    </source>
</evidence>
<keyword evidence="5 17" id="KW-0812">Transmembrane</keyword>
<dbReference type="InterPro" id="IPR002369">
    <property type="entry name" value="Integrin_bsu_VWA"/>
</dbReference>
<dbReference type="Gene3D" id="4.10.1240.30">
    <property type="match status" value="1"/>
</dbReference>
<evidence type="ECO:0000256" key="12">
    <source>
        <dbReference type="ARBA" id="ARBA00022989"/>
    </source>
</evidence>
<evidence type="ECO:0000256" key="13">
    <source>
        <dbReference type="ARBA" id="ARBA00023037"/>
    </source>
</evidence>
<name>A0ABQ8MUL9_LABRO</name>
<evidence type="ECO:0000256" key="14">
    <source>
        <dbReference type="ARBA" id="ARBA00023136"/>
    </source>
</evidence>
<organism evidence="22 23">
    <name type="scientific">Labeo rohita</name>
    <name type="common">Indian major carp</name>
    <name type="synonym">Cyprinus rohita</name>
    <dbReference type="NCBI Taxonomy" id="84645"/>
    <lineage>
        <taxon>Eukaryota</taxon>
        <taxon>Metazoa</taxon>
        <taxon>Chordata</taxon>
        <taxon>Craniata</taxon>
        <taxon>Vertebrata</taxon>
        <taxon>Euteleostomi</taxon>
        <taxon>Actinopterygii</taxon>
        <taxon>Neopterygii</taxon>
        <taxon>Teleostei</taxon>
        <taxon>Ostariophysi</taxon>
        <taxon>Cypriniformes</taxon>
        <taxon>Cyprinidae</taxon>
        <taxon>Labeoninae</taxon>
        <taxon>Labeonini</taxon>
        <taxon>Labeo</taxon>
    </lineage>
</organism>
<evidence type="ECO:0000256" key="10">
    <source>
        <dbReference type="ARBA" id="ARBA00022842"/>
    </source>
</evidence>
<accession>A0ABQ8MUL9</accession>
<dbReference type="SMART" id="SM01242">
    <property type="entry name" value="Integrin_B_tail"/>
    <property type="match status" value="1"/>
</dbReference>
<evidence type="ECO:0000313" key="23">
    <source>
        <dbReference type="Proteomes" id="UP000830375"/>
    </source>
</evidence>
<dbReference type="SUPFAM" id="SSF69179">
    <property type="entry name" value="Integrin domains"/>
    <property type="match status" value="1"/>
</dbReference>
<keyword evidence="13 17" id="KW-0401">Integrin</keyword>
<evidence type="ECO:0000256" key="16">
    <source>
        <dbReference type="ARBA" id="ARBA00023180"/>
    </source>
</evidence>
<dbReference type="InterPro" id="IPR012896">
    <property type="entry name" value="Integrin_bsu_tail"/>
</dbReference>
<keyword evidence="4" id="KW-0245">EGF-like domain</keyword>
<keyword evidence="16" id="KW-0325">Glycoprotein</keyword>
<dbReference type="PROSITE" id="PS52047">
    <property type="entry name" value="I_EGF_2"/>
    <property type="match status" value="1"/>
</dbReference>
<dbReference type="Pfam" id="PF07965">
    <property type="entry name" value="Integrin_B_tail"/>
    <property type="match status" value="1"/>
</dbReference>
<dbReference type="SUPFAM" id="SSF57196">
    <property type="entry name" value="EGF/Laminin"/>
    <property type="match status" value="1"/>
</dbReference>
<keyword evidence="6" id="KW-0479">Metal-binding</keyword>
<keyword evidence="11 17" id="KW-0130">Cell adhesion</keyword>
<keyword evidence="9" id="KW-0106">Calcium</keyword>
<keyword evidence="7" id="KW-0732">Signal</keyword>
<dbReference type="InterPro" id="IPR057243">
    <property type="entry name" value="Integrin_I-EGF_CS"/>
</dbReference>
<gene>
    <name evidence="22" type="ORF">H4Q32_010283</name>
</gene>
<evidence type="ECO:0000256" key="5">
    <source>
        <dbReference type="ARBA" id="ARBA00022692"/>
    </source>
</evidence>
<evidence type="ECO:0000256" key="7">
    <source>
        <dbReference type="ARBA" id="ARBA00022729"/>
    </source>
</evidence>
<evidence type="ECO:0000256" key="8">
    <source>
        <dbReference type="ARBA" id="ARBA00022737"/>
    </source>
</evidence>
<evidence type="ECO:0000256" key="17">
    <source>
        <dbReference type="RuleBase" id="RU000633"/>
    </source>
</evidence>
<dbReference type="SMART" id="SM00187">
    <property type="entry name" value="INB"/>
    <property type="match status" value="1"/>
</dbReference>
<dbReference type="Pfam" id="PF00362">
    <property type="entry name" value="Integrin_beta"/>
    <property type="match status" value="1"/>
</dbReference>
<feature type="domain" description="Integrin beta subunit VWA" evidence="19">
    <location>
        <begin position="1"/>
        <end position="126"/>
    </location>
</feature>